<sequence>MKKLYVLRGVPGSGKSTFIRQHHLDPYTISTDQLRLLLSNLCTIYDHTNQRMRQAIPQEYNAETFALLDKLMRNKMARGETIIVDGTHLYPNAFDNYLKYQQEFHYEVIVVDFTKTIGLGELLQRNQNRIDYRYIDPVIIKKIYQFARSHPRLPRWLKQITPDQFEKTLYLTETDLSSYRSIAIIGANAKFKGELKPHEFYFSFNHDFAVKHRASHHVAYINQDLSTIHEPNAYTTFPFKFKNQHYLINSHTLRADFIGTTKVIRGRRLYKFGLLNPQDFMQECPGPHAEQKQITLDNFEQHQINRLA</sequence>
<protein>
    <submittedName>
        <fullName evidence="1">AAA family ATPase</fullName>
    </submittedName>
</protein>
<reference evidence="2" key="1">
    <citation type="journal article" date="2019" name="Int. J. Syst. Evol. Microbiol.">
        <title>The Global Catalogue of Microorganisms (GCM) 10K type strain sequencing project: providing services to taxonomists for standard genome sequencing and annotation.</title>
        <authorList>
            <consortium name="The Broad Institute Genomics Platform"/>
            <consortium name="The Broad Institute Genome Sequencing Center for Infectious Disease"/>
            <person name="Wu L."/>
            <person name="Ma J."/>
        </authorList>
    </citation>
    <scope>NUCLEOTIDE SEQUENCE [LARGE SCALE GENOMIC DNA]</scope>
    <source>
        <strain evidence="2">CCM 8937</strain>
    </source>
</reference>
<name>A0ABW4BL71_9LACO</name>
<dbReference type="InterPro" id="IPR027417">
    <property type="entry name" value="P-loop_NTPase"/>
</dbReference>
<dbReference type="Gene3D" id="3.40.50.300">
    <property type="entry name" value="P-loop containing nucleotide triphosphate hydrolases"/>
    <property type="match status" value="1"/>
</dbReference>
<gene>
    <name evidence="1" type="ORF">ACFQ4R_02055</name>
</gene>
<dbReference type="Proteomes" id="UP001597191">
    <property type="component" value="Unassembled WGS sequence"/>
</dbReference>
<keyword evidence="2" id="KW-1185">Reference proteome</keyword>
<dbReference type="SUPFAM" id="SSF52540">
    <property type="entry name" value="P-loop containing nucleoside triphosphate hydrolases"/>
    <property type="match status" value="1"/>
</dbReference>
<dbReference type="EMBL" id="JBHTOH010000015">
    <property type="protein sequence ID" value="MFD1410408.1"/>
    <property type="molecule type" value="Genomic_DNA"/>
</dbReference>
<evidence type="ECO:0000313" key="2">
    <source>
        <dbReference type="Proteomes" id="UP001597191"/>
    </source>
</evidence>
<proteinExistence type="predicted"/>
<organism evidence="1 2">
    <name type="scientific">Lapidilactobacillus gannanensis</name>
    <dbReference type="NCBI Taxonomy" id="2486002"/>
    <lineage>
        <taxon>Bacteria</taxon>
        <taxon>Bacillati</taxon>
        <taxon>Bacillota</taxon>
        <taxon>Bacilli</taxon>
        <taxon>Lactobacillales</taxon>
        <taxon>Lactobacillaceae</taxon>
        <taxon>Lapidilactobacillus</taxon>
    </lineage>
</organism>
<comment type="caution">
    <text evidence="1">The sequence shown here is derived from an EMBL/GenBank/DDBJ whole genome shotgun (WGS) entry which is preliminary data.</text>
</comment>
<accession>A0ABW4BL71</accession>
<dbReference type="Pfam" id="PF13671">
    <property type="entry name" value="AAA_33"/>
    <property type="match status" value="1"/>
</dbReference>
<evidence type="ECO:0000313" key="1">
    <source>
        <dbReference type="EMBL" id="MFD1410408.1"/>
    </source>
</evidence>
<dbReference type="RefSeq" id="WP_164509150.1">
    <property type="nucleotide sequence ID" value="NZ_JBHTOH010000015.1"/>
</dbReference>